<organism evidence="1 2">
    <name type="scientific">Knoellia aerolata DSM 18566</name>
    <dbReference type="NCBI Taxonomy" id="1385519"/>
    <lineage>
        <taxon>Bacteria</taxon>
        <taxon>Bacillati</taxon>
        <taxon>Actinomycetota</taxon>
        <taxon>Actinomycetes</taxon>
        <taxon>Micrococcales</taxon>
        <taxon>Intrasporangiaceae</taxon>
        <taxon>Knoellia</taxon>
    </lineage>
</organism>
<dbReference type="Proteomes" id="UP000030013">
    <property type="component" value="Unassembled WGS sequence"/>
</dbReference>
<sequence length="108" mass="11606">MTEATGLRVDELKPHLKAILDEVRRAGPGASRDARDLIDAEFLEARRAEYGGDTASSSSDSVAMSCAGLYTLSAVALQIYHDTDDVHYLLDAADYYLAAKAQGCNGHD</sequence>
<dbReference type="EMBL" id="AVPL01000034">
    <property type="protein sequence ID" value="KGN40709.1"/>
    <property type="molecule type" value="Genomic_DNA"/>
</dbReference>
<name>A0A0A0JVI0_9MICO</name>
<evidence type="ECO:0000313" key="2">
    <source>
        <dbReference type="Proteomes" id="UP000030013"/>
    </source>
</evidence>
<accession>A0A0A0JVI0</accession>
<keyword evidence="2" id="KW-1185">Reference proteome</keyword>
<gene>
    <name evidence="1" type="ORF">N801_12815</name>
</gene>
<comment type="caution">
    <text evidence="1">The sequence shown here is derived from an EMBL/GenBank/DDBJ whole genome shotgun (WGS) entry which is preliminary data.</text>
</comment>
<dbReference type="RefSeq" id="WP_035938216.1">
    <property type="nucleotide sequence ID" value="NZ_AVPL01000034.1"/>
</dbReference>
<protein>
    <submittedName>
        <fullName evidence="1">Uncharacterized protein</fullName>
    </submittedName>
</protein>
<evidence type="ECO:0000313" key="1">
    <source>
        <dbReference type="EMBL" id="KGN40709.1"/>
    </source>
</evidence>
<reference evidence="1 2" key="1">
    <citation type="submission" date="2013-08" db="EMBL/GenBank/DDBJ databases">
        <title>The genome sequence of Knoellia aerolata.</title>
        <authorList>
            <person name="Zhu W."/>
            <person name="Wang G."/>
        </authorList>
    </citation>
    <scope>NUCLEOTIDE SEQUENCE [LARGE SCALE GENOMIC DNA]</scope>
    <source>
        <strain evidence="1 2">DSM 18566</strain>
    </source>
</reference>
<proteinExistence type="predicted"/>
<dbReference type="AlphaFoldDB" id="A0A0A0JVI0"/>